<dbReference type="EMBL" id="FUZF01000007">
    <property type="protein sequence ID" value="SKB71991.1"/>
    <property type="molecule type" value="Genomic_DNA"/>
</dbReference>
<feature type="signal peptide" evidence="1">
    <location>
        <begin position="1"/>
        <end position="19"/>
    </location>
</feature>
<organism evidence="2 3">
    <name type="scientific">Sphingobacterium nematocida</name>
    <dbReference type="NCBI Taxonomy" id="1513896"/>
    <lineage>
        <taxon>Bacteria</taxon>
        <taxon>Pseudomonadati</taxon>
        <taxon>Bacteroidota</taxon>
        <taxon>Sphingobacteriia</taxon>
        <taxon>Sphingobacteriales</taxon>
        <taxon>Sphingobacteriaceae</taxon>
        <taxon>Sphingobacterium</taxon>
    </lineage>
</organism>
<protein>
    <recommendedName>
        <fullName evidence="4">Sugar lactone lactonase YvrE</fullName>
    </recommendedName>
</protein>
<evidence type="ECO:0000256" key="1">
    <source>
        <dbReference type="SAM" id="SignalP"/>
    </source>
</evidence>
<dbReference type="InterPro" id="IPR011042">
    <property type="entry name" value="6-blade_b-propeller_TolB-like"/>
</dbReference>
<keyword evidence="3" id="KW-1185">Reference proteome</keyword>
<evidence type="ECO:0008006" key="4">
    <source>
        <dbReference type="Google" id="ProtNLM"/>
    </source>
</evidence>
<accession>A0A1T5DK83</accession>
<evidence type="ECO:0000313" key="2">
    <source>
        <dbReference type="EMBL" id="SKB71991.1"/>
    </source>
</evidence>
<proteinExistence type="predicted"/>
<reference evidence="3" key="1">
    <citation type="submission" date="2017-02" db="EMBL/GenBank/DDBJ databases">
        <authorList>
            <person name="Varghese N."/>
            <person name="Submissions S."/>
        </authorList>
    </citation>
    <scope>NUCLEOTIDE SEQUENCE [LARGE SCALE GENOMIC DNA]</scope>
    <source>
        <strain evidence="3">DSM 24091</strain>
    </source>
</reference>
<dbReference type="Gene3D" id="2.120.10.30">
    <property type="entry name" value="TolB, C-terminal domain"/>
    <property type="match status" value="1"/>
</dbReference>
<dbReference type="OrthoDB" id="7675395at2"/>
<dbReference type="Proteomes" id="UP000190150">
    <property type="component" value="Unassembled WGS sequence"/>
</dbReference>
<feature type="chain" id="PRO_5012301372" description="Sugar lactone lactonase YvrE" evidence="1">
    <location>
        <begin position="20"/>
        <end position="274"/>
    </location>
</feature>
<dbReference type="STRING" id="1513896.SAMN05660841_02029"/>
<gene>
    <name evidence="2" type="ORF">SAMN05660841_02029</name>
</gene>
<sequence>MKKIFLVLGLASVIFTTQAQTHKLEKLWEADQGLPVPESVLYDASKGLLYVSLIDGAGSEKDGKGGVALLNPDGSVKNANWITGLNAPKGLALYKGLLYIADINSVIVSDVVTGNVIDEVEIKGSTFLNDVTVDDNGVVYVSDTRDNKIYQIRNGNSSLYMENVPSVNGLKYLNGSLYALAGPELWKIDANKKTQVVAKGFEQGGDGLEPVGNGDFLVTCWPGLIYYVKADGGIEKLQDVQGKMNTADLGFNAKERILYIPTFNNNSVIAYLLK</sequence>
<dbReference type="RefSeq" id="WP_079642965.1">
    <property type="nucleotide sequence ID" value="NZ_FUZF01000007.1"/>
</dbReference>
<dbReference type="AlphaFoldDB" id="A0A1T5DK83"/>
<name>A0A1T5DK83_9SPHI</name>
<dbReference type="SUPFAM" id="SSF63829">
    <property type="entry name" value="Calcium-dependent phosphotriesterase"/>
    <property type="match status" value="1"/>
</dbReference>
<keyword evidence="1" id="KW-0732">Signal</keyword>
<evidence type="ECO:0000313" key="3">
    <source>
        <dbReference type="Proteomes" id="UP000190150"/>
    </source>
</evidence>